<dbReference type="EMBL" id="BJHX01000001">
    <property type="protein sequence ID" value="GDY68934.1"/>
    <property type="molecule type" value="Genomic_DNA"/>
</dbReference>
<evidence type="ECO:0000313" key="2">
    <source>
        <dbReference type="EMBL" id="GDY70682.1"/>
    </source>
</evidence>
<reference evidence="1 4" key="2">
    <citation type="submission" date="2019-04" db="EMBL/GenBank/DDBJ databases">
        <title>Draft genome sequences of Streptomyces avermitilis NBRC 14893.</title>
        <authorList>
            <person name="Komaki H."/>
            <person name="Tamura T."/>
            <person name="Hosoyama A."/>
        </authorList>
    </citation>
    <scope>NUCLEOTIDE SEQUENCE [LARGE SCALE GENOMIC DNA]</scope>
    <source>
        <strain evidence="1 4">NBRC 14893</strain>
    </source>
</reference>
<dbReference type="Proteomes" id="UP000299211">
    <property type="component" value="Unassembled WGS sequence"/>
</dbReference>
<dbReference type="RefSeq" id="WP_048894268.1">
    <property type="nucleotide sequence ID" value="NZ_BAABTN010000134.1"/>
</dbReference>
<gene>
    <name evidence="1" type="ORF">SAV14893_083270</name>
    <name evidence="2" type="ORF">SAV31267_001670</name>
</gene>
<dbReference type="AlphaFoldDB" id="A0A4D4MFB4"/>
<proteinExistence type="predicted"/>
<dbReference type="Proteomes" id="UP000302139">
    <property type="component" value="Unassembled WGS sequence"/>
</dbReference>
<accession>A0A4D4MFB4</accession>
<protein>
    <submittedName>
        <fullName evidence="2">Uncharacterized protein</fullName>
    </submittedName>
</protein>
<evidence type="ECO:0000313" key="4">
    <source>
        <dbReference type="Proteomes" id="UP000302139"/>
    </source>
</evidence>
<evidence type="ECO:0000313" key="3">
    <source>
        <dbReference type="Proteomes" id="UP000299211"/>
    </source>
</evidence>
<reference evidence="2 3" key="1">
    <citation type="submission" date="2019-04" db="EMBL/GenBank/DDBJ databases">
        <title>Draft genome sequences of Streptomyces avermitilis ATCC 31267.</title>
        <authorList>
            <person name="Komaki H."/>
            <person name="Tamura T."/>
            <person name="Hosoyama A."/>
        </authorList>
    </citation>
    <scope>NUCLEOTIDE SEQUENCE [LARGE SCALE GENOMIC DNA]</scope>
    <source>
        <strain evidence="2 3">ATCC 31267</strain>
    </source>
</reference>
<sequence>MGGQGLEGVVTGEDHEALAGVADDEGAELPGAHEALQDDGGVAAAGFAGEGAQVAEGDVIGSLVGGLGHCHVG</sequence>
<comment type="caution">
    <text evidence="2">The sequence shown here is derived from an EMBL/GenBank/DDBJ whole genome shotgun (WGS) entry which is preliminary data.</text>
</comment>
<dbReference type="EMBL" id="BJHY01000001">
    <property type="protein sequence ID" value="GDY70682.1"/>
    <property type="molecule type" value="Genomic_DNA"/>
</dbReference>
<name>A0A4D4MFB4_STRAX</name>
<evidence type="ECO:0000313" key="1">
    <source>
        <dbReference type="EMBL" id="GDY68934.1"/>
    </source>
</evidence>
<organism evidence="2 3">
    <name type="scientific">Streptomyces avermitilis</name>
    <dbReference type="NCBI Taxonomy" id="33903"/>
    <lineage>
        <taxon>Bacteria</taxon>
        <taxon>Bacillati</taxon>
        <taxon>Actinomycetota</taxon>
        <taxon>Actinomycetes</taxon>
        <taxon>Kitasatosporales</taxon>
        <taxon>Streptomycetaceae</taxon>
        <taxon>Streptomyces</taxon>
    </lineage>
</organism>